<keyword evidence="11" id="KW-0804">Transcription</keyword>
<comment type="subcellular location">
    <subcellularLocation>
        <location evidence="2">Chromosome</location>
        <location evidence="2">Telomere</location>
    </subcellularLocation>
    <subcellularLocation>
        <location evidence="1">Nucleus</location>
    </subcellularLocation>
</comment>
<keyword evidence="10" id="KW-0010">Activator</keyword>
<evidence type="ECO:0000256" key="8">
    <source>
        <dbReference type="ARBA" id="ARBA00022895"/>
    </source>
</evidence>
<keyword evidence="16" id="KW-1185">Reference proteome</keyword>
<dbReference type="OrthoDB" id="2288868at2759"/>
<keyword evidence="8" id="KW-0779">Telomere</keyword>
<accession>A0A9P8VUU2</accession>
<evidence type="ECO:0000256" key="13">
    <source>
        <dbReference type="ARBA" id="ARBA00025393"/>
    </source>
</evidence>
<comment type="subunit">
    <text evidence="4">Component of the EKC/KEOPS complex composed of at least BUD32, CGI121, GON7, KAE1 and PCC1; the whole complex dimerizes.</text>
</comment>
<proteinExistence type="inferred from homology"/>
<dbReference type="AlphaFoldDB" id="A0A9P8VUU2"/>
<keyword evidence="9" id="KW-0805">Transcription regulation</keyword>
<reference evidence="15 16" key="1">
    <citation type="journal article" date="2021" name="Nat. Commun.">
        <title>Genetic determinants of endophytism in the Arabidopsis root mycobiome.</title>
        <authorList>
            <person name="Mesny F."/>
            <person name="Miyauchi S."/>
            <person name="Thiergart T."/>
            <person name="Pickel B."/>
            <person name="Atanasova L."/>
            <person name="Karlsson M."/>
            <person name="Huettel B."/>
            <person name="Barry K.W."/>
            <person name="Haridas S."/>
            <person name="Chen C."/>
            <person name="Bauer D."/>
            <person name="Andreopoulos W."/>
            <person name="Pangilinan J."/>
            <person name="LaButti K."/>
            <person name="Riley R."/>
            <person name="Lipzen A."/>
            <person name="Clum A."/>
            <person name="Drula E."/>
            <person name="Henrissat B."/>
            <person name="Kohler A."/>
            <person name="Grigoriev I.V."/>
            <person name="Martin F.M."/>
            <person name="Hacquard S."/>
        </authorList>
    </citation>
    <scope>NUCLEOTIDE SEQUENCE [LARGE SCALE GENOMIC DNA]</scope>
    <source>
        <strain evidence="15 16">MPI-CAGE-CH-0241</strain>
    </source>
</reference>
<dbReference type="GO" id="GO:0008033">
    <property type="term" value="P:tRNA processing"/>
    <property type="evidence" value="ECO:0007669"/>
    <property type="project" value="UniProtKB-KW"/>
</dbReference>
<comment type="similarity">
    <text evidence="3">Belongs to the GON7 family.</text>
</comment>
<evidence type="ECO:0000256" key="9">
    <source>
        <dbReference type="ARBA" id="ARBA00023015"/>
    </source>
</evidence>
<comment type="function">
    <text evidence="13">Component of the EKC/KEOPS complex that is required for the formation of a threonylcarbamoyl group on adenosine at position 37 (t(6)A37) in tRNAs that read codons beginning with adenine. The complex is probably involved in the transfer of the threonylcarbamoyl moiety of threonylcarbamoyl-AMP (TC-AMP) to the N6 group of A37. GON7 likely plays a supporting role to the catalytic subunit KAE1 in the complex. The EKC/KEOPS complex also promotes both telomere uncapping and telomere elongation. The complex is required for efficient recruitment of transcriptional coactivators.</text>
</comment>
<evidence type="ECO:0000256" key="2">
    <source>
        <dbReference type="ARBA" id="ARBA00004574"/>
    </source>
</evidence>
<dbReference type="InterPro" id="IPR014849">
    <property type="entry name" value="EKC/KEOPS_Gon7"/>
</dbReference>
<evidence type="ECO:0000256" key="7">
    <source>
        <dbReference type="ARBA" id="ARBA00022694"/>
    </source>
</evidence>
<evidence type="ECO:0000256" key="12">
    <source>
        <dbReference type="ARBA" id="ARBA00023242"/>
    </source>
</evidence>
<dbReference type="GO" id="GO:0005634">
    <property type="term" value="C:nucleus"/>
    <property type="evidence" value="ECO:0007669"/>
    <property type="project" value="UniProtKB-SubCell"/>
</dbReference>
<feature type="compositionally biased region" description="Acidic residues" evidence="14">
    <location>
        <begin position="137"/>
        <end position="152"/>
    </location>
</feature>
<dbReference type="EMBL" id="JAGPYM010000030">
    <property type="protein sequence ID" value="KAH6877293.1"/>
    <property type="molecule type" value="Genomic_DNA"/>
</dbReference>
<dbReference type="Proteomes" id="UP000777438">
    <property type="component" value="Unassembled WGS sequence"/>
</dbReference>
<evidence type="ECO:0000256" key="10">
    <source>
        <dbReference type="ARBA" id="ARBA00023159"/>
    </source>
</evidence>
<evidence type="ECO:0000256" key="4">
    <source>
        <dbReference type="ARBA" id="ARBA00011534"/>
    </source>
</evidence>
<dbReference type="Pfam" id="PF08738">
    <property type="entry name" value="Gon7"/>
    <property type="match status" value="1"/>
</dbReference>
<protein>
    <recommendedName>
        <fullName evidence="5">EKC/KEOPS complex subunit GON7</fullName>
    </recommendedName>
</protein>
<evidence type="ECO:0000256" key="3">
    <source>
        <dbReference type="ARBA" id="ARBA00008529"/>
    </source>
</evidence>
<feature type="region of interest" description="Disordered" evidence="14">
    <location>
        <begin position="114"/>
        <end position="152"/>
    </location>
</feature>
<keyword evidence="12" id="KW-0539">Nucleus</keyword>
<name>A0A9P8VUU2_9HYPO</name>
<evidence type="ECO:0000313" key="15">
    <source>
        <dbReference type="EMBL" id="KAH6877293.1"/>
    </source>
</evidence>
<comment type="caution">
    <text evidence="15">The sequence shown here is derived from an EMBL/GenBank/DDBJ whole genome shotgun (WGS) entry which is preliminary data.</text>
</comment>
<sequence>MKKILKISSAAHQPRALPKFITPPPKSSIFKLPSTPSKHQRPTATNHQPINSTVTMHSEILFTGTYSSPDNAPFEVTYTLVPPQTNPPIAEKTAYLGALREVVTEAQAQINKELTARMEEDKARDAASSKNGVVDDAKEEENYGEEVQEDED</sequence>
<gene>
    <name evidence="15" type="ORF">B0T10DRAFT_584370</name>
</gene>
<evidence type="ECO:0000256" key="14">
    <source>
        <dbReference type="SAM" id="MobiDB-lite"/>
    </source>
</evidence>
<dbReference type="GO" id="GO:0000781">
    <property type="term" value="C:chromosome, telomeric region"/>
    <property type="evidence" value="ECO:0007669"/>
    <property type="project" value="UniProtKB-SubCell"/>
</dbReference>
<evidence type="ECO:0000256" key="11">
    <source>
        <dbReference type="ARBA" id="ARBA00023163"/>
    </source>
</evidence>
<evidence type="ECO:0000256" key="1">
    <source>
        <dbReference type="ARBA" id="ARBA00004123"/>
    </source>
</evidence>
<feature type="compositionally biased region" description="Basic and acidic residues" evidence="14">
    <location>
        <begin position="114"/>
        <end position="127"/>
    </location>
</feature>
<feature type="compositionally biased region" description="Polar residues" evidence="14">
    <location>
        <begin position="34"/>
        <end position="52"/>
    </location>
</feature>
<keyword evidence="6" id="KW-0158">Chromosome</keyword>
<organism evidence="15 16">
    <name type="scientific">Thelonectria olida</name>
    <dbReference type="NCBI Taxonomy" id="1576542"/>
    <lineage>
        <taxon>Eukaryota</taxon>
        <taxon>Fungi</taxon>
        <taxon>Dikarya</taxon>
        <taxon>Ascomycota</taxon>
        <taxon>Pezizomycotina</taxon>
        <taxon>Sordariomycetes</taxon>
        <taxon>Hypocreomycetidae</taxon>
        <taxon>Hypocreales</taxon>
        <taxon>Nectriaceae</taxon>
        <taxon>Thelonectria</taxon>
    </lineage>
</organism>
<evidence type="ECO:0000256" key="5">
    <source>
        <dbReference type="ARBA" id="ARBA00019746"/>
    </source>
</evidence>
<keyword evidence="7" id="KW-0819">tRNA processing</keyword>
<evidence type="ECO:0000313" key="16">
    <source>
        <dbReference type="Proteomes" id="UP000777438"/>
    </source>
</evidence>
<evidence type="ECO:0000256" key="6">
    <source>
        <dbReference type="ARBA" id="ARBA00022454"/>
    </source>
</evidence>
<feature type="region of interest" description="Disordered" evidence="14">
    <location>
        <begin position="15"/>
        <end position="52"/>
    </location>
</feature>